<dbReference type="STRING" id="2769.R7QBW5"/>
<evidence type="ECO:0000313" key="5">
    <source>
        <dbReference type="EMBL" id="CDF35972.1"/>
    </source>
</evidence>
<proteinExistence type="inferred from homology"/>
<dbReference type="Gene3D" id="3.30.230.70">
    <property type="entry name" value="GHMP Kinase, N-terminal domain"/>
    <property type="match status" value="1"/>
</dbReference>
<evidence type="ECO:0000256" key="2">
    <source>
        <dbReference type="SAM" id="MobiDB-lite"/>
    </source>
</evidence>
<feature type="non-terminal residue" evidence="5">
    <location>
        <position position="274"/>
    </location>
</feature>
<feature type="domain" description="Exoribonuclease phosphorolytic" evidence="4">
    <location>
        <begin position="76"/>
        <end position="141"/>
    </location>
</feature>
<accession>R7QBW5</accession>
<feature type="region of interest" description="Disordered" evidence="2">
    <location>
        <begin position="219"/>
        <end position="239"/>
    </location>
</feature>
<dbReference type="RefSeq" id="XP_005715791.1">
    <property type="nucleotide sequence ID" value="XM_005715734.1"/>
</dbReference>
<dbReference type="EMBL" id="HG001754">
    <property type="protein sequence ID" value="CDF35972.1"/>
    <property type="molecule type" value="Genomic_DNA"/>
</dbReference>
<dbReference type="Gramene" id="CDF35972">
    <property type="protein sequence ID" value="CDF35972"/>
    <property type="gene ID" value="CHC_T00008824001"/>
</dbReference>
<dbReference type="KEGG" id="ccp:CHC_T00008824001"/>
<dbReference type="GO" id="GO:0071028">
    <property type="term" value="P:nuclear mRNA surveillance"/>
    <property type="evidence" value="ECO:0007669"/>
    <property type="project" value="TreeGrafter"/>
</dbReference>
<dbReference type="GO" id="GO:0000177">
    <property type="term" value="C:cytoplasmic exosome (RNase complex)"/>
    <property type="evidence" value="ECO:0007669"/>
    <property type="project" value="TreeGrafter"/>
</dbReference>
<evidence type="ECO:0000259" key="4">
    <source>
        <dbReference type="Pfam" id="PF03725"/>
    </source>
</evidence>
<dbReference type="PANTHER" id="PTHR11953:SF0">
    <property type="entry name" value="EXOSOME COMPLEX COMPONENT RRP41"/>
    <property type="match status" value="1"/>
</dbReference>
<dbReference type="GO" id="GO:0005730">
    <property type="term" value="C:nucleolus"/>
    <property type="evidence" value="ECO:0007669"/>
    <property type="project" value="TreeGrafter"/>
</dbReference>
<evidence type="ECO:0000256" key="1">
    <source>
        <dbReference type="ARBA" id="ARBA00006678"/>
    </source>
</evidence>
<dbReference type="InterPro" id="IPR036345">
    <property type="entry name" value="ExoRNase_PH_dom2_sf"/>
</dbReference>
<dbReference type="GeneID" id="17323509"/>
<reference evidence="6" key="1">
    <citation type="journal article" date="2013" name="Proc. Natl. Acad. Sci. U.S.A.">
        <title>Genome structure and metabolic features in the red seaweed Chondrus crispus shed light on evolution of the Archaeplastida.</title>
        <authorList>
            <person name="Collen J."/>
            <person name="Porcel B."/>
            <person name="Carre W."/>
            <person name="Ball S.G."/>
            <person name="Chaparro C."/>
            <person name="Tonon T."/>
            <person name="Barbeyron T."/>
            <person name="Michel G."/>
            <person name="Noel B."/>
            <person name="Valentin K."/>
            <person name="Elias M."/>
            <person name="Artiguenave F."/>
            <person name="Arun A."/>
            <person name="Aury J.M."/>
            <person name="Barbosa-Neto J.F."/>
            <person name="Bothwell J.H."/>
            <person name="Bouget F.Y."/>
            <person name="Brillet L."/>
            <person name="Cabello-Hurtado F."/>
            <person name="Capella-Gutierrez S."/>
            <person name="Charrier B."/>
            <person name="Cladiere L."/>
            <person name="Cock J.M."/>
            <person name="Coelho S.M."/>
            <person name="Colleoni C."/>
            <person name="Czjzek M."/>
            <person name="Da Silva C."/>
            <person name="Delage L."/>
            <person name="Denoeud F."/>
            <person name="Deschamps P."/>
            <person name="Dittami S.M."/>
            <person name="Gabaldon T."/>
            <person name="Gachon C.M."/>
            <person name="Groisillier A."/>
            <person name="Herve C."/>
            <person name="Jabbari K."/>
            <person name="Katinka M."/>
            <person name="Kloareg B."/>
            <person name="Kowalczyk N."/>
            <person name="Labadie K."/>
            <person name="Leblanc C."/>
            <person name="Lopez P.J."/>
            <person name="McLachlan D.H."/>
            <person name="Meslet-Cladiere L."/>
            <person name="Moustafa A."/>
            <person name="Nehr Z."/>
            <person name="Nyvall Collen P."/>
            <person name="Panaud O."/>
            <person name="Partensky F."/>
            <person name="Poulain J."/>
            <person name="Rensing S.A."/>
            <person name="Rousvoal S."/>
            <person name="Samson G."/>
            <person name="Symeonidi A."/>
            <person name="Weissenbach J."/>
            <person name="Zambounis A."/>
            <person name="Wincker P."/>
            <person name="Boyen C."/>
        </authorList>
    </citation>
    <scope>NUCLEOTIDE SEQUENCE [LARGE SCALE GENOMIC DNA]</scope>
    <source>
        <strain evidence="6">cv. Stackhouse</strain>
    </source>
</reference>
<dbReference type="Pfam" id="PF03725">
    <property type="entry name" value="RNase_PH_C"/>
    <property type="match status" value="1"/>
</dbReference>
<feature type="domain" description="Exoribonuclease phosphorolytic" evidence="3">
    <location>
        <begin position="2"/>
        <end position="72"/>
    </location>
</feature>
<name>R7QBW5_CHOCR</name>
<dbReference type="InterPro" id="IPR027408">
    <property type="entry name" value="PNPase/RNase_PH_dom_sf"/>
</dbReference>
<dbReference type="GO" id="GO:0003723">
    <property type="term" value="F:RNA binding"/>
    <property type="evidence" value="ECO:0007669"/>
    <property type="project" value="TreeGrafter"/>
</dbReference>
<feature type="region of interest" description="Disordered" evidence="2">
    <location>
        <begin position="163"/>
        <end position="206"/>
    </location>
</feature>
<dbReference type="PANTHER" id="PTHR11953">
    <property type="entry name" value="EXOSOME COMPLEX COMPONENT"/>
    <property type="match status" value="1"/>
</dbReference>
<dbReference type="GO" id="GO:0034475">
    <property type="term" value="P:U4 snRNA 3'-end processing"/>
    <property type="evidence" value="ECO:0007669"/>
    <property type="project" value="TreeGrafter"/>
</dbReference>
<evidence type="ECO:0000259" key="3">
    <source>
        <dbReference type="Pfam" id="PF01138"/>
    </source>
</evidence>
<protein>
    <submittedName>
        <fullName evidence="5">Exosome component 4-like Rrp41-like</fullName>
    </submittedName>
</protein>
<dbReference type="AlphaFoldDB" id="R7QBW5"/>
<dbReference type="GO" id="GO:0000176">
    <property type="term" value="C:nuclear exosome (RNase complex)"/>
    <property type="evidence" value="ECO:0007669"/>
    <property type="project" value="TreeGrafter"/>
</dbReference>
<dbReference type="OrthoDB" id="1376at2759"/>
<organism evidence="5 6">
    <name type="scientific">Chondrus crispus</name>
    <name type="common">Carrageen Irish moss</name>
    <name type="synonym">Polymorpha crispa</name>
    <dbReference type="NCBI Taxonomy" id="2769"/>
    <lineage>
        <taxon>Eukaryota</taxon>
        <taxon>Rhodophyta</taxon>
        <taxon>Florideophyceae</taxon>
        <taxon>Rhodymeniophycidae</taxon>
        <taxon>Gigartinales</taxon>
        <taxon>Gigartinaceae</taxon>
        <taxon>Chondrus</taxon>
    </lineage>
</organism>
<dbReference type="Proteomes" id="UP000012073">
    <property type="component" value="Unassembled WGS sequence"/>
</dbReference>
<comment type="similarity">
    <text evidence="1">Belongs to the RNase PH family.</text>
</comment>
<dbReference type="InterPro" id="IPR001247">
    <property type="entry name" value="ExoRNase_PH_dom1"/>
</dbReference>
<keyword evidence="6" id="KW-1185">Reference proteome</keyword>
<sequence>MFASPIYRSTWKGDGKSTAAALVMQKAFEGVILTASYPKSQIDIYFQVLQNDGGALVAAVNAASLALANVGVAMSDFVVACGVGFVDDTFVVDPSSLESASDRPELTLAVLSHSAKIASCQLDRKLPDGESFERALEFATSGANQIFKVLEYEVRKYSLNGPGGPRRGVARANRPRGGEAGGERQVGETGELGRGGARGWDELRGGGLREGGVRGCASWGRRGRGWKPRERKSGEGGMLVRGGGEVVGAGGRVKGKVSANKLIRTTLEESGMLC</sequence>
<dbReference type="SUPFAM" id="SSF54211">
    <property type="entry name" value="Ribosomal protein S5 domain 2-like"/>
    <property type="match status" value="1"/>
</dbReference>
<evidence type="ECO:0000313" key="6">
    <source>
        <dbReference type="Proteomes" id="UP000012073"/>
    </source>
</evidence>
<dbReference type="GO" id="GO:0071051">
    <property type="term" value="P:poly(A)-dependent snoRNA 3'-end processing"/>
    <property type="evidence" value="ECO:0007669"/>
    <property type="project" value="TreeGrafter"/>
</dbReference>
<dbReference type="InterPro" id="IPR020568">
    <property type="entry name" value="Ribosomal_Su5_D2-typ_SF"/>
</dbReference>
<dbReference type="Pfam" id="PF01138">
    <property type="entry name" value="RNase_PH"/>
    <property type="match status" value="1"/>
</dbReference>
<dbReference type="InterPro" id="IPR015847">
    <property type="entry name" value="ExoRNase_PH_dom2"/>
</dbReference>
<gene>
    <name evidence="5" type="ORF">CHC_T00008824001</name>
</gene>
<dbReference type="GO" id="GO:0016075">
    <property type="term" value="P:rRNA catabolic process"/>
    <property type="evidence" value="ECO:0007669"/>
    <property type="project" value="TreeGrafter"/>
</dbReference>
<dbReference type="InterPro" id="IPR050080">
    <property type="entry name" value="RNase_PH"/>
</dbReference>
<dbReference type="SUPFAM" id="SSF55666">
    <property type="entry name" value="Ribonuclease PH domain 2-like"/>
    <property type="match status" value="1"/>
</dbReference>